<dbReference type="InterPro" id="IPR001789">
    <property type="entry name" value="Sig_transdc_resp-reg_receiver"/>
</dbReference>
<feature type="domain" description="Response regulatory" evidence="7">
    <location>
        <begin position="9"/>
        <end position="124"/>
    </location>
</feature>
<dbReference type="AlphaFoldDB" id="A0A284VTP4"/>
<organism evidence="8 9">
    <name type="scientific">Candidatus Methanoperedens nitratireducens</name>
    <dbReference type="NCBI Taxonomy" id="1392998"/>
    <lineage>
        <taxon>Archaea</taxon>
        <taxon>Methanobacteriati</taxon>
        <taxon>Methanobacteriota</taxon>
        <taxon>Stenosarchaea group</taxon>
        <taxon>Methanomicrobia</taxon>
        <taxon>Methanosarcinales</taxon>
        <taxon>ANME-2 cluster</taxon>
        <taxon>Candidatus Methanoperedentaceae</taxon>
        <taxon>Candidatus Methanoperedens</taxon>
    </lineage>
</organism>
<keyword evidence="2" id="KW-0902">Two-component regulatory system</keyword>
<evidence type="ECO:0000256" key="1">
    <source>
        <dbReference type="ARBA" id="ARBA00022553"/>
    </source>
</evidence>
<dbReference type="EMBL" id="FZMP01000228">
    <property type="protein sequence ID" value="SNQ62579.1"/>
    <property type="molecule type" value="Genomic_DNA"/>
</dbReference>
<dbReference type="InterPro" id="IPR039420">
    <property type="entry name" value="WalR-like"/>
</dbReference>
<evidence type="ECO:0000256" key="5">
    <source>
        <dbReference type="ARBA" id="ARBA00023163"/>
    </source>
</evidence>
<dbReference type="OrthoDB" id="9652at2157"/>
<dbReference type="PANTHER" id="PTHR48111:SF40">
    <property type="entry name" value="PHOSPHATE REGULON TRANSCRIPTIONAL REGULATORY PROTEIN PHOB"/>
    <property type="match status" value="1"/>
</dbReference>
<evidence type="ECO:0000256" key="6">
    <source>
        <dbReference type="PROSITE-ProRule" id="PRU00169"/>
    </source>
</evidence>
<evidence type="ECO:0000256" key="3">
    <source>
        <dbReference type="ARBA" id="ARBA00023015"/>
    </source>
</evidence>
<dbReference type="GO" id="GO:0032993">
    <property type="term" value="C:protein-DNA complex"/>
    <property type="evidence" value="ECO:0007669"/>
    <property type="project" value="TreeGrafter"/>
</dbReference>
<reference evidence="9" key="1">
    <citation type="submission" date="2017-06" db="EMBL/GenBank/DDBJ databases">
        <authorList>
            <person name="Cremers G."/>
        </authorList>
    </citation>
    <scope>NUCLEOTIDE SEQUENCE [LARGE SCALE GENOMIC DNA]</scope>
</reference>
<dbReference type="SMART" id="SM00448">
    <property type="entry name" value="REC"/>
    <property type="match status" value="1"/>
</dbReference>
<name>A0A284VTP4_9EURY</name>
<dbReference type="STRING" id="1392998.ANME2D_01537"/>
<evidence type="ECO:0000313" key="9">
    <source>
        <dbReference type="Proteomes" id="UP000218615"/>
    </source>
</evidence>
<keyword evidence="1 6" id="KW-0597">Phosphoprotein</keyword>
<evidence type="ECO:0000313" key="8">
    <source>
        <dbReference type="EMBL" id="SNQ62579.1"/>
    </source>
</evidence>
<dbReference type="GO" id="GO:0000976">
    <property type="term" value="F:transcription cis-regulatory region binding"/>
    <property type="evidence" value="ECO:0007669"/>
    <property type="project" value="TreeGrafter"/>
</dbReference>
<keyword evidence="4" id="KW-0238">DNA-binding</keyword>
<dbReference type="GO" id="GO:0006355">
    <property type="term" value="P:regulation of DNA-templated transcription"/>
    <property type="evidence" value="ECO:0007669"/>
    <property type="project" value="TreeGrafter"/>
</dbReference>
<dbReference type="Pfam" id="PF00072">
    <property type="entry name" value="Response_reg"/>
    <property type="match status" value="1"/>
</dbReference>
<feature type="modified residue" description="4-aspartylphosphate" evidence="6">
    <location>
        <position position="58"/>
    </location>
</feature>
<accession>A0A284VTP4</accession>
<dbReference type="RefSeq" id="WP_096207122.1">
    <property type="nucleotide sequence ID" value="NZ_FZMP01000228.1"/>
</dbReference>
<keyword evidence="5" id="KW-0804">Transcription</keyword>
<dbReference type="InterPro" id="IPR011006">
    <property type="entry name" value="CheY-like_superfamily"/>
</dbReference>
<evidence type="ECO:0000259" key="7">
    <source>
        <dbReference type="PROSITE" id="PS50110"/>
    </source>
</evidence>
<keyword evidence="3" id="KW-0805">Transcription regulation</keyword>
<dbReference type="PANTHER" id="PTHR48111">
    <property type="entry name" value="REGULATOR OF RPOS"/>
    <property type="match status" value="1"/>
</dbReference>
<gene>
    <name evidence="8" type="ORF">MNV_790024</name>
</gene>
<keyword evidence="9" id="KW-1185">Reference proteome</keyword>
<dbReference type="SUPFAM" id="SSF52172">
    <property type="entry name" value="CheY-like"/>
    <property type="match status" value="1"/>
</dbReference>
<dbReference type="PROSITE" id="PS50110">
    <property type="entry name" value="RESPONSE_REGULATORY"/>
    <property type="match status" value="1"/>
</dbReference>
<sequence length="132" mass="14668">MTGNVSVKKVLVVDDEPDTLELVKLVLESADFKTMLATSGREALKLAEASKPDLVLLDIMMPDMDGWEVFRKLKEKYPAIPIAILTAKAQNIDRLLGLHVLKADDYITKPFGKNELIDRVKKLTGMVTVTKS</sequence>
<proteinExistence type="predicted"/>
<protein>
    <submittedName>
        <fullName evidence="8">Response regulator receiver</fullName>
    </submittedName>
</protein>
<evidence type="ECO:0000256" key="4">
    <source>
        <dbReference type="ARBA" id="ARBA00023125"/>
    </source>
</evidence>
<dbReference type="GO" id="GO:0005829">
    <property type="term" value="C:cytosol"/>
    <property type="evidence" value="ECO:0007669"/>
    <property type="project" value="TreeGrafter"/>
</dbReference>
<dbReference type="GO" id="GO:0000156">
    <property type="term" value="F:phosphorelay response regulator activity"/>
    <property type="evidence" value="ECO:0007669"/>
    <property type="project" value="TreeGrafter"/>
</dbReference>
<dbReference type="FunFam" id="3.40.50.2300:FF:000001">
    <property type="entry name" value="DNA-binding response regulator PhoB"/>
    <property type="match status" value="1"/>
</dbReference>
<dbReference type="CDD" id="cd17574">
    <property type="entry name" value="REC_OmpR"/>
    <property type="match status" value="1"/>
</dbReference>
<evidence type="ECO:0000256" key="2">
    <source>
        <dbReference type="ARBA" id="ARBA00023012"/>
    </source>
</evidence>
<dbReference type="Gene3D" id="3.40.50.2300">
    <property type="match status" value="1"/>
</dbReference>
<dbReference type="Proteomes" id="UP000218615">
    <property type="component" value="Unassembled WGS sequence"/>
</dbReference>